<dbReference type="Pfam" id="PF00059">
    <property type="entry name" value="Lectin_C"/>
    <property type="match status" value="1"/>
</dbReference>
<keyword evidence="1" id="KW-0732">Signal</keyword>
<evidence type="ECO:0000259" key="2">
    <source>
        <dbReference type="PROSITE" id="PS50041"/>
    </source>
</evidence>
<organism evidence="3 4">
    <name type="scientific">Mytilus coruscus</name>
    <name type="common">Sea mussel</name>
    <dbReference type="NCBI Taxonomy" id="42192"/>
    <lineage>
        <taxon>Eukaryota</taxon>
        <taxon>Metazoa</taxon>
        <taxon>Spiralia</taxon>
        <taxon>Lophotrochozoa</taxon>
        <taxon>Mollusca</taxon>
        <taxon>Bivalvia</taxon>
        <taxon>Autobranchia</taxon>
        <taxon>Pteriomorphia</taxon>
        <taxon>Mytilida</taxon>
        <taxon>Mytiloidea</taxon>
        <taxon>Mytilidae</taxon>
        <taxon>Mytilinae</taxon>
        <taxon>Mytilus</taxon>
    </lineage>
</organism>
<keyword evidence="4" id="KW-1185">Reference proteome</keyword>
<dbReference type="CDD" id="cd00037">
    <property type="entry name" value="CLECT"/>
    <property type="match status" value="1"/>
</dbReference>
<evidence type="ECO:0000313" key="4">
    <source>
        <dbReference type="Proteomes" id="UP000507470"/>
    </source>
</evidence>
<accession>A0A6J8CPB5</accession>
<gene>
    <name evidence="3" type="ORF">MCOR_32228</name>
</gene>
<evidence type="ECO:0000256" key="1">
    <source>
        <dbReference type="SAM" id="SignalP"/>
    </source>
</evidence>
<reference evidence="3 4" key="1">
    <citation type="submission" date="2020-06" db="EMBL/GenBank/DDBJ databases">
        <authorList>
            <person name="Li R."/>
            <person name="Bekaert M."/>
        </authorList>
    </citation>
    <scope>NUCLEOTIDE SEQUENCE [LARGE SCALE GENOMIC DNA]</scope>
    <source>
        <strain evidence="4">wild</strain>
    </source>
</reference>
<protein>
    <recommendedName>
        <fullName evidence="2">C-type lectin domain-containing protein</fullName>
    </recommendedName>
</protein>
<name>A0A6J8CPB5_MYTCO</name>
<feature type="domain" description="C-type lectin" evidence="2">
    <location>
        <begin position="122"/>
        <end position="222"/>
    </location>
</feature>
<dbReference type="SUPFAM" id="SSF56436">
    <property type="entry name" value="C-type lectin-like"/>
    <property type="match status" value="1"/>
</dbReference>
<dbReference type="EMBL" id="CACVKT020005775">
    <property type="protein sequence ID" value="CAC5397815.1"/>
    <property type="molecule type" value="Genomic_DNA"/>
</dbReference>
<dbReference type="SMART" id="SM00034">
    <property type="entry name" value="CLECT"/>
    <property type="match status" value="1"/>
</dbReference>
<proteinExistence type="predicted"/>
<feature type="chain" id="PRO_5026744638" description="C-type lectin domain-containing protein" evidence="1">
    <location>
        <begin position="20"/>
        <end position="237"/>
    </location>
</feature>
<evidence type="ECO:0000313" key="3">
    <source>
        <dbReference type="EMBL" id="CAC5397815.1"/>
    </source>
</evidence>
<dbReference type="InterPro" id="IPR016187">
    <property type="entry name" value="CTDL_fold"/>
</dbReference>
<sequence length="237" mass="27471">MIFLNVCVFILSLTPIGFCQNVLFKAKKLQTHEGKIQYSGAVGNTLEKSRLFCYIQCMTNLKCLTFFYNGISQKCVLHSKTFHFQGPDQNEQGWIVYFLEDARSRCHYDSNGFLLYRELNLCYNFNTAGQIDYSGFIKPTCSLYGGALVKINTQEKQTYISYALEGRTIIRVAIQGHSSNTDDVWTYDDGTPLAYTNWRPLEPQPGEWYLQLFTNDEWTDQNNFRPEYSCIYICEIV</sequence>
<dbReference type="InterPro" id="IPR001304">
    <property type="entry name" value="C-type_lectin-like"/>
</dbReference>
<dbReference type="Proteomes" id="UP000507470">
    <property type="component" value="Unassembled WGS sequence"/>
</dbReference>
<feature type="signal peptide" evidence="1">
    <location>
        <begin position="1"/>
        <end position="19"/>
    </location>
</feature>
<dbReference type="OrthoDB" id="6068836at2759"/>
<dbReference type="PROSITE" id="PS50041">
    <property type="entry name" value="C_TYPE_LECTIN_2"/>
    <property type="match status" value="1"/>
</dbReference>
<dbReference type="InterPro" id="IPR016186">
    <property type="entry name" value="C-type_lectin-like/link_sf"/>
</dbReference>
<dbReference type="AlphaFoldDB" id="A0A6J8CPB5"/>
<dbReference type="Gene3D" id="3.10.100.10">
    <property type="entry name" value="Mannose-Binding Protein A, subunit A"/>
    <property type="match status" value="1"/>
</dbReference>